<comment type="caution">
    <text evidence="1">The sequence shown here is derived from an EMBL/GenBank/DDBJ whole genome shotgun (WGS) entry which is preliminary data.</text>
</comment>
<dbReference type="EMBL" id="DXAZ01000010">
    <property type="protein sequence ID" value="HIZ70307.1"/>
    <property type="molecule type" value="Genomic_DNA"/>
</dbReference>
<proteinExistence type="predicted"/>
<dbReference type="Gene3D" id="3.40.50.150">
    <property type="entry name" value="Vaccinia Virus protein VP39"/>
    <property type="match status" value="1"/>
</dbReference>
<reference evidence="1" key="2">
    <citation type="submission" date="2021-04" db="EMBL/GenBank/DDBJ databases">
        <authorList>
            <person name="Gilroy R."/>
        </authorList>
    </citation>
    <scope>NUCLEOTIDE SEQUENCE</scope>
    <source>
        <strain evidence="1">CHK169-4300</strain>
    </source>
</reference>
<evidence type="ECO:0000313" key="2">
    <source>
        <dbReference type="Proteomes" id="UP000824106"/>
    </source>
</evidence>
<gene>
    <name evidence="1" type="ORF">H9808_00795</name>
</gene>
<organism evidence="1 2">
    <name type="scientific">Candidatus Atopostipes pullistercoris</name>
    <dbReference type="NCBI Taxonomy" id="2838467"/>
    <lineage>
        <taxon>Bacteria</taxon>
        <taxon>Bacillati</taxon>
        <taxon>Bacillota</taxon>
        <taxon>Bacilli</taxon>
        <taxon>Lactobacillales</taxon>
        <taxon>Carnobacteriaceae</taxon>
        <taxon>Atopostipes</taxon>
    </lineage>
</organism>
<dbReference type="InterPro" id="IPR029063">
    <property type="entry name" value="SAM-dependent_MTases_sf"/>
</dbReference>
<dbReference type="AlphaFoldDB" id="A0A9D2G0Q5"/>
<dbReference type="Proteomes" id="UP000824106">
    <property type="component" value="Unassembled WGS sequence"/>
</dbReference>
<evidence type="ECO:0000313" key="1">
    <source>
        <dbReference type="EMBL" id="HIZ70307.1"/>
    </source>
</evidence>
<evidence type="ECO:0008006" key="3">
    <source>
        <dbReference type="Google" id="ProtNLM"/>
    </source>
</evidence>
<protein>
    <recommendedName>
        <fullName evidence="3">SAM-dependent methyltransferase</fullName>
    </recommendedName>
</protein>
<sequence length="204" mass="24706">MDNYKKDDEMNIETTGLIEWPHGVNLDYFRTESTSYKDLDRFIHSYVQPEKPHLVDFGSGKGRIVFYFNYELDIPTTAIEVNRKAFGYLQNNYLNYQEKFPKKAEKLTILEEKAENYKIKKEDNIFYFFNPFTLKIFKKVIQQIERSLKEHPREADVILYYPGYDYIFYLEKYSMFSLLQTIKTPMYPVNNRECFKVFRYIPDK</sequence>
<reference evidence="1" key="1">
    <citation type="journal article" date="2021" name="PeerJ">
        <title>Extensive microbial diversity within the chicken gut microbiome revealed by metagenomics and culture.</title>
        <authorList>
            <person name="Gilroy R."/>
            <person name="Ravi A."/>
            <person name="Getino M."/>
            <person name="Pursley I."/>
            <person name="Horton D.L."/>
            <person name="Alikhan N.F."/>
            <person name="Baker D."/>
            <person name="Gharbi K."/>
            <person name="Hall N."/>
            <person name="Watson M."/>
            <person name="Adriaenssens E.M."/>
            <person name="Foster-Nyarko E."/>
            <person name="Jarju S."/>
            <person name="Secka A."/>
            <person name="Antonio M."/>
            <person name="Oren A."/>
            <person name="Chaudhuri R.R."/>
            <person name="La Ragione R."/>
            <person name="Hildebrand F."/>
            <person name="Pallen M.J."/>
        </authorList>
    </citation>
    <scope>NUCLEOTIDE SEQUENCE</scope>
    <source>
        <strain evidence="1">CHK169-4300</strain>
    </source>
</reference>
<accession>A0A9D2G0Q5</accession>
<dbReference type="SUPFAM" id="SSF53335">
    <property type="entry name" value="S-adenosyl-L-methionine-dependent methyltransferases"/>
    <property type="match status" value="1"/>
</dbReference>
<name>A0A9D2G0Q5_9LACT</name>